<dbReference type="EMBL" id="JBBAXC010000015">
    <property type="protein sequence ID" value="MEI5908746.1"/>
    <property type="molecule type" value="Genomic_DNA"/>
</dbReference>
<sequence>MGVYANKGHNFLAEKKYKEALTMFQLAYKRNKFNGEPLNDGSIEFNLGKLYSIEKDEENCQKFLKKAI</sequence>
<gene>
    <name evidence="1" type="ORF">WAK64_16995</name>
</gene>
<keyword evidence="2" id="KW-1185">Reference proteome</keyword>
<proteinExistence type="predicted"/>
<comment type="caution">
    <text evidence="1">The sequence shown here is derived from an EMBL/GenBank/DDBJ whole genome shotgun (WGS) entry which is preliminary data.</text>
</comment>
<evidence type="ECO:0000313" key="2">
    <source>
        <dbReference type="Proteomes" id="UP001312865"/>
    </source>
</evidence>
<dbReference type="InterPro" id="IPR019734">
    <property type="entry name" value="TPR_rpt"/>
</dbReference>
<dbReference type="InterPro" id="IPR011990">
    <property type="entry name" value="TPR-like_helical_dom_sf"/>
</dbReference>
<dbReference type="Proteomes" id="UP001312865">
    <property type="component" value="Unassembled WGS sequence"/>
</dbReference>
<protein>
    <recommendedName>
        <fullName evidence="3">Tetratricopeptide repeat protein</fullName>
    </recommendedName>
</protein>
<name>A0ABU8HHR5_9BACI</name>
<organism evidence="1 2">
    <name type="scientific">Bacillus spongiae</name>
    <dbReference type="NCBI Taxonomy" id="2683610"/>
    <lineage>
        <taxon>Bacteria</taxon>
        <taxon>Bacillati</taxon>
        <taxon>Bacillota</taxon>
        <taxon>Bacilli</taxon>
        <taxon>Bacillales</taxon>
        <taxon>Bacillaceae</taxon>
        <taxon>Bacillus</taxon>
    </lineage>
</organism>
<dbReference type="SUPFAM" id="SSF48452">
    <property type="entry name" value="TPR-like"/>
    <property type="match status" value="1"/>
</dbReference>
<evidence type="ECO:0008006" key="3">
    <source>
        <dbReference type="Google" id="ProtNLM"/>
    </source>
</evidence>
<dbReference type="RefSeq" id="WP_336588193.1">
    <property type="nucleotide sequence ID" value="NZ_JBBAXC010000015.1"/>
</dbReference>
<reference evidence="1 2" key="1">
    <citation type="journal article" date="2018" name="J. Microbiol.">
        <title>Bacillus spongiae sp. nov., isolated from sponge of Jeju Island.</title>
        <authorList>
            <person name="Lee G.E."/>
            <person name="Im W.T."/>
            <person name="Park J.S."/>
        </authorList>
    </citation>
    <scope>NUCLEOTIDE SEQUENCE [LARGE SCALE GENOMIC DNA]</scope>
    <source>
        <strain evidence="1 2">135PIL107-10</strain>
    </source>
</reference>
<dbReference type="Gene3D" id="1.25.40.10">
    <property type="entry name" value="Tetratricopeptide repeat domain"/>
    <property type="match status" value="1"/>
</dbReference>
<dbReference type="Pfam" id="PF13181">
    <property type="entry name" value="TPR_8"/>
    <property type="match status" value="2"/>
</dbReference>
<accession>A0ABU8HHR5</accession>
<evidence type="ECO:0000313" key="1">
    <source>
        <dbReference type="EMBL" id="MEI5908746.1"/>
    </source>
</evidence>